<evidence type="ECO:0000256" key="7">
    <source>
        <dbReference type="SAM" id="Phobius"/>
    </source>
</evidence>
<dbReference type="Gene3D" id="1.20.1070.10">
    <property type="entry name" value="Rhodopsin 7-helix transmembrane proteins"/>
    <property type="match status" value="1"/>
</dbReference>
<name>A0A2T7PCE9_POMCA</name>
<dbReference type="Pfam" id="PF02793">
    <property type="entry name" value="HRM"/>
    <property type="match status" value="1"/>
</dbReference>
<proteinExistence type="inferred from homology"/>
<reference evidence="9 10" key="1">
    <citation type="submission" date="2018-04" db="EMBL/GenBank/DDBJ databases">
        <title>The genome of golden apple snail Pomacea canaliculata provides insight into stress tolerance and invasive adaptation.</title>
        <authorList>
            <person name="Liu C."/>
            <person name="Liu B."/>
            <person name="Ren Y."/>
            <person name="Zhang Y."/>
            <person name="Wang H."/>
            <person name="Li S."/>
            <person name="Jiang F."/>
            <person name="Yin L."/>
            <person name="Zhang G."/>
            <person name="Qian W."/>
            <person name="Fan W."/>
        </authorList>
    </citation>
    <scope>NUCLEOTIDE SEQUENCE [LARGE SCALE GENOMIC DNA]</scope>
    <source>
        <strain evidence="9">SZHN2017</strain>
        <tissue evidence="9">Muscle</tissue>
    </source>
</reference>
<evidence type="ECO:0000313" key="9">
    <source>
        <dbReference type="EMBL" id="PVD31094.1"/>
    </source>
</evidence>
<dbReference type="InterPro" id="IPR001879">
    <property type="entry name" value="GPCR_2_extracellular_dom"/>
</dbReference>
<keyword evidence="10" id="KW-1185">Reference proteome</keyword>
<keyword evidence="6 7" id="KW-0472">Membrane</keyword>
<evidence type="ECO:0000256" key="2">
    <source>
        <dbReference type="ARBA" id="ARBA00005314"/>
    </source>
</evidence>
<keyword evidence="4 7" id="KW-0812">Transmembrane</keyword>
<dbReference type="STRING" id="400727.A0A2T7PCE9"/>
<dbReference type="AlphaFoldDB" id="A0A2T7PCE9"/>
<protein>
    <recommendedName>
        <fullName evidence="8">G-protein coupled receptors family 2 profile 1 domain-containing protein</fullName>
    </recommendedName>
</protein>
<comment type="subcellular location">
    <subcellularLocation>
        <location evidence="1">Cell membrane</location>
        <topology evidence="1">Multi-pass membrane protein</topology>
    </subcellularLocation>
</comment>
<dbReference type="InterPro" id="IPR000832">
    <property type="entry name" value="GPCR_2_secretin-like"/>
</dbReference>
<dbReference type="PRINTS" id="PR00249">
    <property type="entry name" value="GPCRSECRETIN"/>
</dbReference>
<dbReference type="Proteomes" id="UP000245119">
    <property type="component" value="Linkage Group LG5"/>
</dbReference>
<dbReference type="PROSITE" id="PS50227">
    <property type="entry name" value="G_PROTEIN_RECEP_F2_3"/>
    <property type="match status" value="1"/>
</dbReference>
<feature type="domain" description="G-protein coupled receptors family 2 profile 1" evidence="8">
    <location>
        <begin position="22"/>
        <end position="101"/>
    </location>
</feature>
<dbReference type="Gene3D" id="4.10.1240.10">
    <property type="entry name" value="GPCR, family 2, extracellular hormone receptor domain"/>
    <property type="match status" value="1"/>
</dbReference>
<gene>
    <name evidence="9" type="ORF">C0Q70_10372</name>
</gene>
<evidence type="ECO:0000259" key="8">
    <source>
        <dbReference type="PROSITE" id="PS50227"/>
    </source>
</evidence>
<accession>A0A2T7PCE9</accession>
<dbReference type="GO" id="GO:0008528">
    <property type="term" value="F:G protein-coupled peptide receptor activity"/>
    <property type="evidence" value="ECO:0007669"/>
    <property type="project" value="TreeGrafter"/>
</dbReference>
<organism evidence="9 10">
    <name type="scientific">Pomacea canaliculata</name>
    <name type="common">Golden apple snail</name>
    <dbReference type="NCBI Taxonomy" id="400727"/>
    <lineage>
        <taxon>Eukaryota</taxon>
        <taxon>Metazoa</taxon>
        <taxon>Spiralia</taxon>
        <taxon>Lophotrochozoa</taxon>
        <taxon>Mollusca</taxon>
        <taxon>Gastropoda</taxon>
        <taxon>Caenogastropoda</taxon>
        <taxon>Architaenioglossa</taxon>
        <taxon>Ampullarioidea</taxon>
        <taxon>Ampullariidae</taxon>
        <taxon>Pomacea</taxon>
    </lineage>
</organism>
<dbReference type="OrthoDB" id="5967113at2759"/>
<dbReference type="SMART" id="SM00008">
    <property type="entry name" value="HormR"/>
    <property type="match status" value="1"/>
</dbReference>
<dbReference type="InterPro" id="IPR050332">
    <property type="entry name" value="GPCR_2"/>
</dbReference>
<sequence>MDVPNGSVTHANGPISVLGTGECAWPNQLLTETHCPAINDSLYCWPPTPANTTVFGPCPTSLGLPDHAIAGSAGHSHRTCSADGTWLHGNWTNYSACLDLDGLRPVFTPQPGLDLQDDFIRLAEALTEIYLAACIISLVFLLLTLFIFCYFRSLQCSRISIHKHLVVSFIFRFILILVMVLPYFSRPSASYREIRFMGWGNSMILARHGPTSRVPVPPTGKL</sequence>
<feature type="transmembrane region" description="Helical" evidence="7">
    <location>
        <begin position="165"/>
        <end position="184"/>
    </location>
</feature>
<dbReference type="EMBL" id="PZQS01000005">
    <property type="protein sequence ID" value="PVD31094.1"/>
    <property type="molecule type" value="Genomic_DNA"/>
</dbReference>
<evidence type="ECO:0000256" key="3">
    <source>
        <dbReference type="ARBA" id="ARBA00022475"/>
    </source>
</evidence>
<dbReference type="Pfam" id="PF00002">
    <property type="entry name" value="7tm_2"/>
    <property type="match status" value="1"/>
</dbReference>
<dbReference type="PANTHER" id="PTHR45620">
    <property type="entry name" value="PDF RECEPTOR-LIKE PROTEIN-RELATED"/>
    <property type="match status" value="1"/>
</dbReference>
<keyword evidence="5 7" id="KW-1133">Transmembrane helix</keyword>
<evidence type="ECO:0000256" key="6">
    <source>
        <dbReference type="ARBA" id="ARBA00023136"/>
    </source>
</evidence>
<dbReference type="PANTHER" id="PTHR45620:SF40">
    <property type="entry name" value="CORTICOTROPIN-RELEASING FACTOR RECEPTOR 2-LIKE ISOFORM X1"/>
    <property type="match status" value="1"/>
</dbReference>
<evidence type="ECO:0000256" key="5">
    <source>
        <dbReference type="ARBA" id="ARBA00022989"/>
    </source>
</evidence>
<evidence type="ECO:0000313" key="10">
    <source>
        <dbReference type="Proteomes" id="UP000245119"/>
    </source>
</evidence>
<evidence type="ECO:0000256" key="4">
    <source>
        <dbReference type="ARBA" id="ARBA00022692"/>
    </source>
</evidence>
<dbReference type="SUPFAM" id="SSF111418">
    <property type="entry name" value="Hormone receptor domain"/>
    <property type="match status" value="1"/>
</dbReference>
<comment type="similarity">
    <text evidence="2">Belongs to the G-protein coupled receptor 2 family.</text>
</comment>
<keyword evidence="3" id="KW-1003">Cell membrane</keyword>
<evidence type="ECO:0000256" key="1">
    <source>
        <dbReference type="ARBA" id="ARBA00004651"/>
    </source>
</evidence>
<feature type="transmembrane region" description="Helical" evidence="7">
    <location>
        <begin position="129"/>
        <end position="153"/>
    </location>
</feature>
<dbReference type="GO" id="GO:0007188">
    <property type="term" value="P:adenylate cyclase-modulating G protein-coupled receptor signaling pathway"/>
    <property type="evidence" value="ECO:0007669"/>
    <property type="project" value="TreeGrafter"/>
</dbReference>
<dbReference type="InterPro" id="IPR036445">
    <property type="entry name" value="GPCR_2_extracell_dom_sf"/>
</dbReference>
<dbReference type="GO" id="GO:0005886">
    <property type="term" value="C:plasma membrane"/>
    <property type="evidence" value="ECO:0007669"/>
    <property type="project" value="UniProtKB-SubCell"/>
</dbReference>
<comment type="caution">
    <text evidence="9">The sequence shown here is derived from an EMBL/GenBank/DDBJ whole genome shotgun (WGS) entry which is preliminary data.</text>
</comment>